<comment type="caution">
    <text evidence="4">Lacks conserved residue(s) required for the propagation of feature annotation.</text>
</comment>
<dbReference type="PANTHER" id="PTHR37817">
    <property type="entry name" value="N-ACETYLTRANSFERASE EIS"/>
    <property type="match status" value="1"/>
</dbReference>
<dbReference type="InterPro" id="IPR000182">
    <property type="entry name" value="GNAT_dom"/>
</dbReference>
<feature type="binding site" evidence="4">
    <location>
        <begin position="93"/>
        <end position="98"/>
    </location>
    <ligand>
        <name>acetyl-CoA</name>
        <dbReference type="ChEBI" id="CHEBI:57288"/>
    </ligand>
</feature>
<evidence type="ECO:0000256" key="1">
    <source>
        <dbReference type="ARBA" id="ARBA00009213"/>
    </source>
</evidence>
<feature type="domain" description="N-acetyltransferase" evidence="5">
    <location>
        <begin position="1"/>
        <end position="156"/>
    </location>
</feature>
<reference evidence="7" key="1">
    <citation type="journal article" date="2019" name="Int. J. Syst. Evol. Microbiol.">
        <title>The Global Catalogue of Microorganisms (GCM) 10K type strain sequencing project: providing services to taxonomists for standard genome sequencing and annotation.</title>
        <authorList>
            <consortium name="The Broad Institute Genomics Platform"/>
            <consortium name="The Broad Institute Genome Sequencing Center for Infectious Disease"/>
            <person name="Wu L."/>
            <person name="Ma J."/>
        </authorList>
    </citation>
    <scope>NUCLEOTIDE SEQUENCE [LARGE SCALE GENOMIC DNA]</scope>
    <source>
        <strain evidence="7">JCM 17986</strain>
    </source>
</reference>
<name>A0ABP9H2M1_9ACTN</name>
<evidence type="ECO:0000256" key="2">
    <source>
        <dbReference type="ARBA" id="ARBA00022679"/>
    </source>
</evidence>
<proteinExistence type="inferred from homology"/>
<protein>
    <submittedName>
        <fullName evidence="6">GNAT family N-acetyltransferase</fullName>
    </submittedName>
</protein>
<evidence type="ECO:0000313" key="7">
    <source>
        <dbReference type="Proteomes" id="UP001500466"/>
    </source>
</evidence>
<feature type="active site" description="Proton donor" evidence="4">
    <location>
        <position position="126"/>
    </location>
</feature>
<dbReference type="InterPro" id="IPR041380">
    <property type="entry name" value="Acetyltransf_17"/>
</dbReference>
<dbReference type="SUPFAM" id="SSF55718">
    <property type="entry name" value="SCP-like"/>
    <property type="match status" value="1"/>
</dbReference>
<dbReference type="Pfam" id="PF17668">
    <property type="entry name" value="Acetyltransf_17"/>
    <property type="match status" value="1"/>
</dbReference>
<evidence type="ECO:0000259" key="5">
    <source>
        <dbReference type="PROSITE" id="PS51186"/>
    </source>
</evidence>
<organism evidence="6 7">
    <name type="scientific">Yinghuangia aomiensis</name>
    <dbReference type="NCBI Taxonomy" id="676205"/>
    <lineage>
        <taxon>Bacteria</taxon>
        <taxon>Bacillati</taxon>
        <taxon>Actinomycetota</taxon>
        <taxon>Actinomycetes</taxon>
        <taxon>Kitasatosporales</taxon>
        <taxon>Streptomycetaceae</taxon>
        <taxon>Yinghuangia</taxon>
    </lineage>
</organism>
<dbReference type="HAMAP" id="MF_01812">
    <property type="entry name" value="Eis"/>
    <property type="match status" value="1"/>
</dbReference>
<dbReference type="Gene3D" id="3.40.630.30">
    <property type="match status" value="2"/>
</dbReference>
<feature type="binding site" evidence="4">
    <location>
        <begin position="85"/>
        <end position="87"/>
    </location>
    <ligand>
        <name>acetyl-CoA</name>
        <dbReference type="ChEBI" id="CHEBI:57288"/>
    </ligand>
</feature>
<dbReference type="EMBL" id="BAABHS010000004">
    <property type="protein sequence ID" value="GAA4953779.1"/>
    <property type="molecule type" value="Genomic_DNA"/>
</dbReference>
<comment type="caution">
    <text evidence="6">The sequence shown here is derived from an EMBL/GenBank/DDBJ whole genome shotgun (WGS) entry which is preliminary data.</text>
</comment>
<gene>
    <name evidence="6" type="ORF">GCM10023205_14040</name>
</gene>
<dbReference type="SUPFAM" id="SSF55729">
    <property type="entry name" value="Acyl-CoA N-acyltransferases (Nat)"/>
    <property type="match status" value="1"/>
</dbReference>
<comment type="similarity">
    <text evidence="1 4">Belongs to the acetyltransferase Eis family.</text>
</comment>
<evidence type="ECO:0000313" key="6">
    <source>
        <dbReference type="EMBL" id="GAA4953779.1"/>
    </source>
</evidence>
<evidence type="ECO:0000256" key="3">
    <source>
        <dbReference type="ARBA" id="ARBA00023315"/>
    </source>
</evidence>
<dbReference type="InterPro" id="IPR022902">
    <property type="entry name" value="NAcTrfase_Eis"/>
</dbReference>
<dbReference type="Pfam" id="PF13530">
    <property type="entry name" value="SCP2_2"/>
    <property type="match status" value="1"/>
</dbReference>
<sequence length="417" mass="45289">MHIRTVTEDELGAWGAALDTGFLRVPDLSKEARDESAEFLRGIVNLSRTQAAFDDGRIVGTFRSWGGEITAPGGAYVPVSAITNVTVTATHRRRGLLTGMMRADLDAAAARGEALAILIAAEYPIYGRFGFGPATDYSLFRVDLTRAGLRPAVRAAAAEGGGRVTLVAPETMLEAGPAVHEAFRRRTPGAITRQERWWPLYTGVQTRPGRPKESRFWALYTDASGTPRGYLAYRVDEVWEDFVPKATLHVDQLIAATPAAEAALWVYATQIDYLAKLNAGERTSDDLLPDLFDDPRQVTWDSARDFVWVRPIDVPAALSARTYPVPGRLVLRVEDPMGYAAGTFAVDGRPDGARCVPVDEPADLALDAGTLGALYLGGRSAVRLAAAGDITELNPGALDRAEVMFRTARAPWCPDWF</sequence>
<evidence type="ECO:0000256" key="4">
    <source>
        <dbReference type="HAMAP-Rule" id="MF_01812"/>
    </source>
</evidence>
<dbReference type="RefSeq" id="WP_345674415.1">
    <property type="nucleotide sequence ID" value="NZ_BAABHS010000004.1"/>
</dbReference>
<comment type="subunit">
    <text evidence="4">Homohexamer; trimer of dimers.</text>
</comment>
<dbReference type="InterPro" id="IPR051554">
    <property type="entry name" value="Acetyltransferase_Eis"/>
</dbReference>
<dbReference type="Proteomes" id="UP001500466">
    <property type="component" value="Unassembled WGS sequence"/>
</dbReference>
<keyword evidence="3 4" id="KW-0012">Acyltransferase</keyword>
<dbReference type="Gene3D" id="3.30.1050.10">
    <property type="entry name" value="SCP2 sterol-binding domain"/>
    <property type="match status" value="1"/>
</dbReference>
<dbReference type="NCBIfam" id="NF002367">
    <property type="entry name" value="PRK01346.1-4"/>
    <property type="match status" value="1"/>
</dbReference>
<accession>A0ABP9H2M1</accession>
<keyword evidence="7" id="KW-1185">Reference proteome</keyword>
<dbReference type="InterPro" id="IPR016181">
    <property type="entry name" value="Acyl_CoA_acyltransferase"/>
</dbReference>
<keyword evidence="2 4" id="KW-0808">Transferase</keyword>
<dbReference type="Pfam" id="PF13527">
    <property type="entry name" value="Acetyltransf_9"/>
    <property type="match status" value="1"/>
</dbReference>
<feature type="active site" description="Proton acceptor; via carboxylate" evidence="4">
    <location>
        <position position="417"/>
    </location>
</feature>
<dbReference type="InterPro" id="IPR025559">
    <property type="entry name" value="Eis_dom"/>
</dbReference>
<dbReference type="PANTHER" id="PTHR37817:SF1">
    <property type="entry name" value="N-ACETYLTRANSFERASE EIS"/>
    <property type="match status" value="1"/>
</dbReference>
<dbReference type="PROSITE" id="PS51186">
    <property type="entry name" value="GNAT"/>
    <property type="match status" value="1"/>
</dbReference>
<dbReference type="InterPro" id="IPR036527">
    <property type="entry name" value="SCP2_sterol-bd_dom_sf"/>
</dbReference>